<keyword evidence="4" id="KW-0547">Nucleotide-binding</keyword>
<evidence type="ECO:0000256" key="4">
    <source>
        <dbReference type="PIRSR" id="PIRSR600407-2"/>
    </source>
</evidence>
<evidence type="ECO:0000256" key="3">
    <source>
        <dbReference type="PIRSR" id="PIRSR600407-1"/>
    </source>
</evidence>
<dbReference type="Proteomes" id="UP000694867">
    <property type="component" value="Unplaced"/>
</dbReference>
<dbReference type="GeneID" id="100898882"/>
<keyword evidence="2" id="KW-0378">Hydrolase</keyword>
<gene>
    <name evidence="8" type="primary">LOC100898882</name>
</gene>
<dbReference type="KEGG" id="goe:100898882"/>
<keyword evidence="4" id="KW-0067">ATP-binding</keyword>
<name>A0AAJ6QN25_9ACAR</name>
<protein>
    <submittedName>
        <fullName evidence="8">Ectonucleoside triphosphate diphosphohydrolase 5</fullName>
    </submittedName>
</protein>
<dbReference type="Pfam" id="PF01150">
    <property type="entry name" value="GDA1_CD39"/>
    <property type="match status" value="1"/>
</dbReference>
<keyword evidence="6" id="KW-0472">Membrane</keyword>
<dbReference type="InterPro" id="IPR000407">
    <property type="entry name" value="GDA1_CD39_NTPase"/>
</dbReference>
<feature type="transmembrane region" description="Helical" evidence="6">
    <location>
        <begin position="33"/>
        <end position="55"/>
    </location>
</feature>
<organism evidence="7 8">
    <name type="scientific">Galendromus occidentalis</name>
    <name type="common">western predatory mite</name>
    <dbReference type="NCBI Taxonomy" id="34638"/>
    <lineage>
        <taxon>Eukaryota</taxon>
        <taxon>Metazoa</taxon>
        <taxon>Ecdysozoa</taxon>
        <taxon>Arthropoda</taxon>
        <taxon>Chelicerata</taxon>
        <taxon>Arachnida</taxon>
        <taxon>Acari</taxon>
        <taxon>Parasitiformes</taxon>
        <taxon>Mesostigmata</taxon>
        <taxon>Gamasina</taxon>
        <taxon>Phytoseioidea</taxon>
        <taxon>Phytoseiidae</taxon>
        <taxon>Typhlodrominae</taxon>
        <taxon>Galendromus</taxon>
    </lineage>
</organism>
<accession>A0AAJ6QN25</accession>
<dbReference type="Gene3D" id="3.30.420.40">
    <property type="match status" value="1"/>
</dbReference>
<reference evidence="8" key="1">
    <citation type="submission" date="2025-08" db="UniProtKB">
        <authorList>
            <consortium name="RefSeq"/>
        </authorList>
    </citation>
    <scope>IDENTIFICATION</scope>
</reference>
<feature type="active site" description="Proton acceptor" evidence="3">
    <location>
        <position position="186"/>
    </location>
</feature>
<dbReference type="Gene3D" id="3.30.420.150">
    <property type="entry name" value="Exopolyphosphatase. Domain 2"/>
    <property type="match status" value="1"/>
</dbReference>
<evidence type="ECO:0000313" key="7">
    <source>
        <dbReference type="Proteomes" id="UP000694867"/>
    </source>
</evidence>
<sequence>MVAKIRQRVHAKSSEVQAPPRRGLRRPLNSKTYFFYGVFVLGIVLTATVLALYFLDVFTPARLAYAIMFDAGSTGSRIHIFQIRVQNGEYKLDNETYDRVSPGLSDYATHPKDGALSLKPLLDKALVIVPEADYRYTELSLKATAGLRLLPELQQLQLMSEVRKFFAKYPFRSDKSSVDIMDGTHEGFYGWLTVVFLLGRDLFSNNIAALDLGGGSTQITFIPEESTTFNMTDHMHRMKMPGGSHIDVYTNSYLGGGLMYGRTEILKKSKTFENQSLYLIESPCIHPEAGGDGDLYWQYYDYNYTVRPHPEGHFNFLHCYENAREVIQETRIFKPKELSSRDMFLMSYYYDRAVDTGLIEDGDDGKLLQVGDFKKRAQHECQHRSQGLILNEFLCTDLTYVYALLHDGLGLPDSAYIWVVKKLRGSEVSWALGAALSGIHL</sequence>
<evidence type="ECO:0000256" key="1">
    <source>
        <dbReference type="ARBA" id="ARBA00009283"/>
    </source>
</evidence>
<feature type="compositionally biased region" description="Basic residues" evidence="5">
    <location>
        <begin position="1"/>
        <end position="11"/>
    </location>
</feature>
<feature type="binding site" evidence="4">
    <location>
        <begin position="214"/>
        <end position="218"/>
    </location>
    <ligand>
        <name>ATP</name>
        <dbReference type="ChEBI" id="CHEBI:30616"/>
    </ligand>
</feature>
<keyword evidence="6" id="KW-1133">Transmembrane helix</keyword>
<dbReference type="PANTHER" id="PTHR11782">
    <property type="entry name" value="ADENOSINE/GUANOSINE DIPHOSPHATASE"/>
    <property type="match status" value="1"/>
</dbReference>
<evidence type="ECO:0000256" key="5">
    <source>
        <dbReference type="SAM" id="MobiDB-lite"/>
    </source>
</evidence>
<evidence type="ECO:0000313" key="8">
    <source>
        <dbReference type="RefSeq" id="XP_003740293.1"/>
    </source>
</evidence>
<keyword evidence="7" id="KW-1185">Reference proteome</keyword>
<evidence type="ECO:0000256" key="6">
    <source>
        <dbReference type="SAM" id="Phobius"/>
    </source>
</evidence>
<dbReference type="CDD" id="cd24046">
    <property type="entry name" value="ASKHA_NBD_NTPDase5-like"/>
    <property type="match status" value="1"/>
</dbReference>
<evidence type="ECO:0000256" key="2">
    <source>
        <dbReference type="ARBA" id="ARBA00022801"/>
    </source>
</evidence>
<dbReference type="GO" id="GO:0005524">
    <property type="term" value="F:ATP binding"/>
    <property type="evidence" value="ECO:0007669"/>
    <property type="project" value="UniProtKB-KW"/>
</dbReference>
<dbReference type="AlphaFoldDB" id="A0AAJ6QN25"/>
<dbReference type="GO" id="GO:0016787">
    <property type="term" value="F:hydrolase activity"/>
    <property type="evidence" value="ECO:0007669"/>
    <property type="project" value="UniProtKB-KW"/>
</dbReference>
<comment type="similarity">
    <text evidence="1">Belongs to the GDA1/CD39 NTPase family.</text>
</comment>
<keyword evidence="6" id="KW-0812">Transmembrane</keyword>
<feature type="region of interest" description="Disordered" evidence="5">
    <location>
        <begin position="1"/>
        <end position="23"/>
    </location>
</feature>
<dbReference type="PANTHER" id="PTHR11782:SF127">
    <property type="entry name" value="NTPASE, ISOFORM F"/>
    <property type="match status" value="1"/>
</dbReference>
<proteinExistence type="inferred from homology"/>
<dbReference type="RefSeq" id="XP_003740293.1">
    <property type="nucleotide sequence ID" value="XM_003740245.2"/>
</dbReference>